<evidence type="ECO:0000313" key="8">
    <source>
        <dbReference type="Proteomes" id="UP000189818"/>
    </source>
</evidence>
<keyword evidence="2" id="KW-0479">Metal-binding</keyword>
<dbReference type="GO" id="GO:0005737">
    <property type="term" value="C:cytoplasm"/>
    <property type="evidence" value="ECO:0007669"/>
    <property type="project" value="TreeGrafter"/>
</dbReference>
<dbReference type="PANTHER" id="PTHR30468:SF1">
    <property type="entry name" value="ALPHA-KETOGLUTARATE-DEPENDENT SULFONATE DIOXYGENASE"/>
    <property type="match status" value="1"/>
</dbReference>
<name>A0A1T5H1L6_9SPHN</name>
<dbReference type="GO" id="GO:0000908">
    <property type="term" value="F:taurine dioxygenase activity"/>
    <property type="evidence" value="ECO:0007669"/>
    <property type="project" value="TreeGrafter"/>
</dbReference>
<evidence type="ECO:0000256" key="2">
    <source>
        <dbReference type="ARBA" id="ARBA00022723"/>
    </source>
</evidence>
<accession>A0A1T5H1L6</accession>
<dbReference type="OrthoDB" id="7209371at2"/>
<dbReference type="Gene3D" id="3.60.130.10">
    <property type="entry name" value="Clavaminate synthase-like"/>
    <property type="match status" value="1"/>
</dbReference>
<dbReference type="AlphaFoldDB" id="A0A1T5H1L6"/>
<dbReference type="STRING" id="439228.SAMN06295920_1289"/>
<evidence type="ECO:0000259" key="6">
    <source>
        <dbReference type="Pfam" id="PF02668"/>
    </source>
</evidence>
<dbReference type="GO" id="GO:0046872">
    <property type="term" value="F:metal ion binding"/>
    <property type="evidence" value="ECO:0007669"/>
    <property type="project" value="UniProtKB-KW"/>
</dbReference>
<evidence type="ECO:0000256" key="5">
    <source>
        <dbReference type="ARBA" id="ARBA00023004"/>
    </source>
</evidence>
<dbReference type="GO" id="GO:0006790">
    <property type="term" value="P:sulfur compound metabolic process"/>
    <property type="evidence" value="ECO:0007669"/>
    <property type="project" value="TreeGrafter"/>
</dbReference>
<keyword evidence="3 7" id="KW-0223">Dioxygenase</keyword>
<dbReference type="SUPFAM" id="SSF51197">
    <property type="entry name" value="Clavaminate synthase-like"/>
    <property type="match status" value="1"/>
</dbReference>
<keyword evidence="4" id="KW-0560">Oxidoreductase</keyword>
<protein>
    <submittedName>
        <fullName evidence="7">Taurine dioxygenase</fullName>
    </submittedName>
</protein>
<evidence type="ECO:0000256" key="4">
    <source>
        <dbReference type="ARBA" id="ARBA00023002"/>
    </source>
</evidence>
<dbReference type="PANTHER" id="PTHR30468">
    <property type="entry name" value="ALPHA-KETOGLUTARATE-DEPENDENT SULFONATE DIOXYGENASE"/>
    <property type="match status" value="1"/>
</dbReference>
<keyword evidence="5" id="KW-0408">Iron</keyword>
<evidence type="ECO:0000256" key="1">
    <source>
        <dbReference type="ARBA" id="ARBA00005896"/>
    </source>
</evidence>
<feature type="domain" description="TauD/TfdA-like" evidence="6">
    <location>
        <begin position="7"/>
        <end position="262"/>
    </location>
</feature>
<dbReference type="InterPro" id="IPR051323">
    <property type="entry name" value="AtsK-like"/>
</dbReference>
<dbReference type="InterPro" id="IPR042098">
    <property type="entry name" value="TauD-like_sf"/>
</dbReference>
<comment type="similarity">
    <text evidence="1">Belongs to the TfdA dioxygenase family.</text>
</comment>
<dbReference type="Proteomes" id="UP000189818">
    <property type="component" value="Unassembled WGS sequence"/>
</dbReference>
<dbReference type="RefSeq" id="WP_079651139.1">
    <property type="nucleotide sequence ID" value="NZ_FUYM01000028.1"/>
</dbReference>
<proteinExistence type="inferred from homology"/>
<dbReference type="EMBL" id="FUYM01000028">
    <property type="protein sequence ID" value="SKC14430.1"/>
    <property type="molecule type" value="Genomic_DNA"/>
</dbReference>
<dbReference type="Pfam" id="PF02668">
    <property type="entry name" value="TauD"/>
    <property type="match status" value="1"/>
</dbReference>
<gene>
    <name evidence="7" type="ORF">SAMN06295920_1289</name>
</gene>
<evidence type="ECO:0000313" key="7">
    <source>
        <dbReference type="EMBL" id="SKC14430.1"/>
    </source>
</evidence>
<reference evidence="8" key="1">
    <citation type="submission" date="2017-02" db="EMBL/GenBank/DDBJ databases">
        <authorList>
            <person name="Varghese N."/>
            <person name="Submissions S."/>
        </authorList>
    </citation>
    <scope>NUCLEOTIDE SEQUENCE [LARGE SCALE GENOMIC DNA]</scope>
    <source>
        <strain evidence="8">UM2</strain>
    </source>
</reference>
<dbReference type="InterPro" id="IPR003819">
    <property type="entry name" value="TauD/TfdA-like"/>
</dbReference>
<keyword evidence="8" id="KW-1185">Reference proteome</keyword>
<evidence type="ECO:0000256" key="3">
    <source>
        <dbReference type="ARBA" id="ARBA00022964"/>
    </source>
</evidence>
<sequence>MSFASFEISPITPFVGADVDGIDLGERPLSDAERDDVIRALSIHGVLRFKRQSLTIDTLMRLGRQFGELHIHTGISGMKENPEVTEIYSDETSKHVNGELWHSDLSCDEVPPLGSILHMRQVPRNGGGDTAFSSSYTAYERLSDSMKRYLGGLTATHDGAVAFGRFDPNKTYTRAVHPVITHHPVSGRKVLYVNRAFTSHINEVPREESDAVLRFLYDHSERPEWSMRFHWEDDMVAFWDNRCTQHLAIWDYFPERRLGHRVQIAGDRKPA</sequence>
<organism evidence="7 8">
    <name type="scientific">Rhizorhabdus histidinilytica</name>
    <dbReference type="NCBI Taxonomy" id="439228"/>
    <lineage>
        <taxon>Bacteria</taxon>
        <taxon>Pseudomonadati</taxon>
        <taxon>Pseudomonadota</taxon>
        <taxon>Alphaproteobacteria</taxon>
        <taxon>Sphingomonadales</taxon>
        <taxon>Sphingomonadaceae</taxon>
        <taxon>Rhizorhabdus</taxon>
    </lineage>
</organism>